<comment type="caution">
    <text evidence="1">The sequence shown here is derived from an EMBL/GenBank/DDBJ whole genome shotgun (WGS) entry which is preliminary data.</text>
</comment>
<accession>A0ACC1YRU4</accession>
<evidence type="ECO:0000313" key="2">
    <source>
        <dbReference type="Proteomes" id="UP001164539"/>
    </source>
</evidence>
<protein>
    <submittedName>
        <fullName evidence="1">Disease resistance protein</fullName>
    </submittedName>
</protein>
<organism evidence="1 2">
    <name type="scientific">Melia azedarach</name>
    <name type="common">Chinaberry tree</name>
    <dbReference type="NCBI Taxonomy" id="155640"/>
    <lineage>
        <taxon>Eukaryota</taxon>
        <taxon>Viridiplantae</taxon>
        <taxon>Streptophyta</taxon>
        <taxon>Embryophyta</taxon>
        <taxon>Tracheophyta</taxon>
        <taxon>Spermatophyta</taxon>
        <taxon>Magnoliopsida</taxon>
        <taxon>eudicotyledons</taxon>
        <taxon>Gunneridae</taxon>
        <taxon>Pentapetalae</taxon>
        <taxon>rosids</taxon>
        <taxon>malvids</taxon>
        <taxon>Sapindales</taxon>
        <taxon>Meliaceae</taxon>
        <taxon>Melia</taxon>
    </lineage>
</organism>
<gene>
    <name evidence="1" type="ORF">OWV82_005147</name>
</gene>
<sequence length="1127" mass="126974">MVMDIVLSVVERVAECLFHAALQQLGYFLHHNHNIRTLRKQAEKLADMRDRVQRKIDTAKKNGEIIETDVQKWIASVNNITAEAEKFLDDEVRASKRCLKGWCVNLCSLYRFSKEALQKAKDISQILEEGKFKSVSRPAPPGIISSSIGVSGAFQSRQFIKKQIMEALNDDNVSIIGIYGMGGVGKTTVVKEIGKQATEHKLYDAVVMATLSQSPSVTRIQGEIASMLGLTLSGNNENARARMLWERIKEKKRILVILDDVWGRIDLEMIGIPFQNDHPGCKILLTSRRKDVCHEMDAQMMFTVDTLSIEESWILFREVAGKDIENSDINLIARKVAATCGGLPIAILTVGRALKNKEKGLWIDALRQLEKSNPSNIKGMQESVFFNPGAELQLFTERGGKIILLALLLLSRGFSNSSRTVGKSKCRTFGREEAYVKMRDVVRDVALKIASKDRHRFMVKASMGLREWPNKDTFEDLKAISLMSNDIHDLPDRLECPKLQALLLQQNSPLVFADSFFQEVEDLKVLDLSYIQLLPLPPSLSLLTNLRTLCLIGCQLGDLSLVGKLTNLEILSLSHSDIEEIPVDFGQLAHLRLFDLRMCENLKLISHGVISCLQKLEEFYAEHSLINDERGGDLRTKAVLLELKALGRLTNLDIFIPNISVLPDDMPFQNLTSFSIAINQTSHFNRYSCSRSMSLSLDMSNPLPSCVKNLLNRTESLYVFHIQGSKNILPDLDNDGFGELKFLEIQKSYEVIYLINTLEWAAHGALCNLEELNIRSMDNLVEICRGPLPAQSFSKTKRLSVIGCQKMLHIVPSHLLQRLQNLKSFSASNCGSVAYAFDLEGLGIAKVETKLLSLLETLTFSEMYEMTHIWKGDTQVISLCNLKEIIVEGCLIREVFPLALQQSLNSLEYVRINRCPNLEEIFGKNEEKCQDKEVVLWKKDCTITTPSLGNLTGISIYSCFKLKYLFTPSIVKSLAQLKSLRVFDCASMQEIIIDMKGESTEMIVFPSLYEVRLVNLSSLTCFYPGLCTIEFPALEILSLWMCPKMKTFGYGGQVTPKLNKVEIWGRDEERWMVDLNTTLQQLSNEWQVIYNAAEGSSLDESEQSPEDTGAETRLSQISQEPKPDCMP</sequence>
<dbReference type="EMBL" id="CM051395">
    <property type="protein sequence ID" value="KAJ4726440.1"/>
    <property type="molecule type" value="Genomic_DNA"/>
</dbReference>
<name>A0ACC1YRU4_MELAZ</name>
<dbReference type="Proteomes" id="UP001164539">
    <property type="component" value="Chromosome 2"/>
</dbReference>
<reference evidence="1 2" key="1">
    <citation type="journal article" date="2023" name="Science">
        <title>Complex scaffold remodeling in plant triterpene biosynthesis.</title>
        <authorList>
            <person name="De La Pena R."/>
            <person name="Hodgson H."/>
            <person name="Liu J.C."/>
            <person name="Stephenson M.J."/>
            <person name="Martin A.C."/>
            <person name="Owen C."/>
            <person name="Harkess A."/>
            <person name="Leebens-Mack J."/>
            <person name="Jimenez L.E."/>
            <person name="Osbourn A."/>
            <person name="Sattely E.S."/>
        </authorList>
    </citation>
    <scope>NUCLEOTIDE SEQUENCE [LARGE SCALE GENOMIC DNA]</scope>
    <source>
        <strain evidence="2">cv. JPN11</strain>
        <tissue evidence="1">Leaf</tissue>
    </source>
</reference>
<keyword evidence="2" id="KW-1185">Reference proteome</keyword>
<evidence type="ECO:0000313" key="1">
    <source>
        <dbReference type="EMBL" id="KAJ4726440.1"/>
    </source>
</evidence>
<proteinExistence type="predicted"/>